<dbReference type="GO" id="GO:0005737">
    <property type="term" value="C:cytoplasm"/>
    <property type="evidence" value="ECO:0007669"/>
    <property type="project" value="UniProtKB-SubCell"/>
</dbReference>
<protein>
    <recommendedName>
        <fullName evidence="1">Glycine cleavage system transcriptional repressor</fullName>
    </recommendedName>
</protein>
<dbReference type="PANTHER" id="PTHR34875:SF6">
    <property type="entry name" value="UPF0237 PROTEIN MJ1558"/>
    <property type="match status" value="1"/>
</dbReference>
<dbReference type="PANTHER" id="PTHR34875">
    <property type="entry name" value="UPF0237 PROTEIN MJ1558"/>
    <property type="match status" value="1"/>
</dbReference>
<dbReference type="GO" id="GO:0016787">
    <property type="term" value="F:hydrolase activity"/>
    <property type="evidence" value="ECO:0007669"/>
    <property type="project" value="UniProtKB-KW"/>
</dbReference>
<keyword evidence="1" id="KW-0963">Cytoplasm</keyword>
<evidence type="ECO:0000256" key="1">
    <source>
        <dbReference type="PIRNR" id="PIRNR028103"/>
    </source>
</evidence>
<dbReference type="EMBL" id="CP018632">
    <property type="protein sequence ID" value="ASJ72645.1"/>
    <property type="molecule type" value="Genomic_DNA"/>
</dbReference>
<evidence type="ECO:0000259" key="2">
    <source>
        <dbReference type="PROSITE" id="PS51671"/>
    </source>
</evidence>
<organism evidence="3 4">
    <name type="scientific">Granulosicoccus antarcticus IMCC3135</name>
    <dbReference type="NCBI Taxonomy" id="1192854"/>
    <lineage>
        <taxon>Bacteria</taxon>
        <taxon>Pseudomonadati</taxon>
        <taxon>Pseudomonadota</taxon>
        <taxon>Gammaproteobacteria</taxon>
        <taxon>Chromatiales</taxon>
        <taxon>Granulosicoccaceae</taxon>
        <taxon>Granulosicoccus</taxon>
    </lineage>
</organism>
<dbReference type="KEGG" id="gai:IMCC3135_12785"/>
<dbReference type="SUPFAM" id="SSF55021">
    <property type="entry name" value="ACT-like"/>
    <property type="match status" value="2"/>
</dbReference>
<keyword evidence="1" id="KW-0804">Transcription</keyword>
<feature type="domain" description="ACT" evidence="2">
    <location>
        <begin position="7"/>
        <end position="80"/>
    </location>
</feature>
<evidence type="ECO:0000313" key="4">
    <source>
        <dbReference type="Proteomes" id="UP000250079"/>
    </source>
</evidence>
<dbReference type="InterPro" id="IPR045865">
    <property type="entry name" value="ACT-like_dom_sf"/>
</dbReference>
<keyword evidence="3" id="KW-0378">Hydrolase</keyword>
<dbReference type="InterPro" id="IPR002912">
    <property type="entry name" value="ACT_dom"/>
</dbReference>
<name>A0A2Z2NQ92_9GAMM</name>
<dbReference type="OrthoDB" id="12860at2"/>
<proteinExistence type="predicted"/>
<reference evidence="3 4" key="1">
    <citation type="submission" date="2016-12" db="EMBL/GenBank/DDBJ databases">
        <authorList>
            <person name="Song W.-J."/>
            <person name="Kurnit D.M."/>
        </authorList>
    </citation>
    <scope>NUCLEOTIDE SEQUENCE [LARGE SCALE GENOMIC DNA]</scope>
    <source>
        <strain evidence="3 4">IMCC3135</strain>
    </source>
</reference>
<dbReference type="InterPro" id="IPR050990">
    <property type="entry name" value="UPF0237/GcvR_regulator"/>
</dbReference>
<dbReference type="PIRSF" id="PIRSF028103">
    <property type="entry name" value="GcvR"/>
    <property type="match status" value="1"/>
</dbReference>
<accession>A0A2Z2NQ92</accession>
<dbReference type="PROSITE" id="PS51671">
    <property type="entry name" value="ACT"/>
    <property type="match status" value="2"/>
</dbReference>
<dbReference type="Gene3D" id="3.30.70.260">
    <property type="match status" value="2"/>
</dbReference>
<dbReference type="CDD" id="cd04869">
    <property type="entry name" value="ACT_GcvR_2"/>
    <property type="match status" value="1"/>
</dbReference>
<keyword evidence="4" id="KW-1185">Reference proteome</keyword>
<gene>
    <name evidence="3" type="primary">purU_1</name>
    <name evidence="3" type="ORF">IMCC3135_12785</name>
</gene>
<dbReference type="Pfam" id="PF13740">
    <property type="entry name" value="ACT_6"/>
    <property type="match status" value="1"/>
</dbReference>
<dbReference type="GO" id="GO:0006355">
    <property type="term" value="P:regulation of DNA-templated transcription"/>
    <property type="evidence" value="ECO:0007669"/>
    <property type="project" value="UniProtKB-UniRule"/>
</dbReference>
<evidence type="ECO:0000313" key="3">
    <source>
        <dbReference type="EMBL" id="ASJ72645.1"/>
    </source>
</evidence>
<dbReference type="AlphaFoldDB" id="A0A2Z2NQ92"/>
<feature type="domain" description="ACT" evidence="2">
    <location>
        <begin position="93"/>
        <end position="174"/>
    </location>
</feature>
<dbReference type="RefSeq" id="WP_088917940.1">
    <property type="nucleotide sequence ID" value="NZ_CP018632.1"/>
</dbReference>
<keyword evidence="1" id="KW-0678">Repressor</keyword>
<sequence>MNNKTILITVAGPDRPGMVSALAEVVAGHDGNWLESRMANLGGQFAGILRVEVNEARQEALLTAVQSLDSASLHVTLLPVEDAVAPTTGRDVELELLGQDQPGIVRDISRVLSDVGVSVQAFDTFLEEASMAGGMLFHAHAQLSVPTSLSTEELHERLQELSDSLMIDINLADLE</sequence>
<dbReference type="InterPro" id="IPR016867">
    <property type="entry name" value="GcvR"/>
</dbReference>
<dbReference type="Proteomes" id="UP000250079">
    <property type="component" value="Chromosome"/>
</dbReference>
<comment type="subcellular location">
    <subcellularLocation>
        <location evidence="1">Cytoplasm</location>
    </subcellularLocation>
</comment>